<organism evidence="2 3">
    <name type="scientific">Moniliophthora roreri</name>
    <name type="common">Frosty pod rot fungus</name>
    <name type="synonym">Monilia roreri</name>
    <dbReference type="NCBI Taxonomy" id="221103"/>
    <lineage>
        <taxon>Eukaryota</taxon>
        <taxon>Fungi</taxon>
        <taxon>Dikarya</taxon>
        <taxon>Basidiomycota</taxon>
        <taxon>Agaricomycotina</taxon>
        <taxon>Agaricomycetes</taxon>
        <taxon>Agaricomycetidae</taxon>
        <taxon>Agaricales</taxon>
        <taxon>Marasmiineae</taxon>
        <taxon>Marasmiaceae</taxon>
        <taxon>Moniliophthora</taxon>
    </lineage>
</organism>
<evidence type="ECO:0000313" key="2">
    <source>
        <dbReference type="EMBL" id="KTB42169.1"/>
    </source>
</evidence>
<proteinExistence type="predicted"/>
<accession>A0A0W0G0R6</accession>
<dbReference type="AlphaFoldDB" id="A0A0W0G0R6"/>
<protein>
    <submittedName>
        <fullName evidence="2">Uncharacterized protein</fullName>
    </submittedName>
</protein>
<dbReference type="Proteomes" id="UP000054988">
    <property type="component" value="Unassembled WGS sequence"/>
</dbReference>
<evidence type="ECO:0000256" key="1">
    <source>
        <dbReference type="SAM" id="MobiDB-lite"/>
    </source>
</evidence>
<reference evidence="2 3" key="1">
    <citation type="submission" date="2015-12" db="EMBL/GenBank/DDBJ databases">
        <title>Draft genome sequence of Moniliophthora roreri, the causal agent of frosty pod rot of cacao.</title>
        <authorList>
            <person name="Aime M.C."/>
            <person name="Diaz-Valderrama J.R."/>
            <person name="Kijpornyongpan T."/>
            <person name="Phillips-Mora W."/>
        </authorList>
    </citation>
    <scope>NUCLEOTIDE SEQUENCE [LARGE SCALE GENOMIC DNA]</scope>
    <source>
        <strain evidence="2 3">MCA 2952</strain>
    </source>
</reference>
<feature type="compositionally biased region" description="Basic and acidic residues" evidence="1">
    <location>
        <begin position="24"/>
        <end position="35"/>
    </location>
</feature>
<sequence length="35" mass="4061">MEHARTVSLTDAYHVNNLKSTPIQREHPFDHSNTN</sequence>
<feature type="region of interest" description="Disordered" evidence="1">
    <location>
        <begin position="1"/>
        <end position="35"/>
    </location>
</feature>
<comment type="caution">
    <text evidence="2">The sequence shown here is derived from an EMBL/GenBank/DDBJ whole genome shotgun (WGS) entry which is preliminary data.</text>
</comment>
<name>A0A0W0G0R6_MONRR</name>
<gene>
    <name evidence="2" type="ORF">WG66_5255</name>
</gene>
<dbReference type="EMBL" id="LATX01001375">
    <property type="protein sequence ID" value="KTB42169.1"/>
    <property type="molecule type" value="Genomic_DNA"/>
</dbReference>
<evidence type="ECO:0000313" key="3">
    <source>
        <dbReference type="Proteomes" id="UP000054988"/>
    </source>
</evidence>